<dbReference type="Gene3D" id="3.30.420.10">
    <property type="entry name" value="Ribonuclease H-like superfamily/Ribonuclease H"/>
    <property type="match status" value="1"/>
</dbReference>
<evidence type="ECO:0000313" key="4">
    <source>
        <dbReference type="Proteomes" id="UP000235965"/>
    </source>
</evidence>
<organism evidence="3 4">
    <name type="scientific">Cryptotermes secundus</name>
    <dbReference type="NCBI Taxonomy" id="105785"/>
    <lineage>
        <taxon>Eukaryota</taxon>
        <taxon>Metazoa</taxon>
        <taxon>Ecdysozoa</taxon>
        <taxon>Arthropoda</taxon>
        <taxon>Hexapoda</taxon>
        <taxon>Insecta</taxon>
        <taxon>Pterygota</taxon>
        <taxon>Neoptera</taxon>
        <taxon>Polyneoptera</taxon>
        <taxon>Dictyoptera</taxon>
        <taxon>Blattodea</taxon>
        <taxon>Blattoidea</taxon>
        <taxon>Termitoidae</taxon>
        <taxon>Kalotermitidae</taxon>
        <taxon>Cryptotermitinae</taxon>
        <taxon>Cryptotermes</taxon>
    </lineage>
</organism>
<dbReference type="InterPro" id="IPR041426">
    <property type="entry name" value="Mos1_HTH"/>
</dbReference>
<dbReference type="Pfam" id="PF17906">
    <property type="entry name" value="HTH_48"/>
    <property type="match status" value="1"/>
</dbReference>
<dbReference type="OrthoDB" id="10065579at2759"/>
<accession>A0A2J7Q246</accession>
<proteinExistence type="predicted"/>
<dbReference type="InParanoid" id="A0A2J7Q246"/>
<protein>
    <recommendedName>
        <fullName evidence="2">Mos1 transposase HTH domain-containing protein</fullName>
    </recommendedName>
</protein>
<dbReference type="AlphaFoldDB" id="A0A2J7Q246"/>
<gene>
    <name evidence="3" type="ORF">B7P43_G07101</name>
</gene>
<comment type="caution">
    <text evidence="3">The sequence shown here is derived from an EMBL/GenBank/DDBJ whole genome shotgun (WGS) entry which is preliminary data.</text>
</comment>
<reference evidence="3 4" key="1">
    <citation type="submission" date="2017-12" db="EMBL/GenBank/DDBJ databases">
        <title>Hemimetabolous genomes reveal molecular basis of termite eusociality.</title>
        <authorList>
            <person name="Harrison M.C."/>
            <person name="Jongepier E."/>
            <person name="Robertson H.M."/>
            <person name="Arning N."/>
            <person name="Bitard-Feildel T."/>
            <person name="Chao H."/>
            <person name="Childers C.P."/>
            <person name="Dinh H."/>
            <person name="Doddapaneni H."/>
            <person name="Dugan S."/>
            <person name="Gowin J."/>
            <person name="Greiner C."/>
            <person name="Han Y."/>
            <person name="Hu H."/>
            <person name="Hughes D.S.T."/>
            <person name="Huylmans A.-K."/>
            <person name="Kemena C."/>
            <person name="Kremer L.P.M."/>
            <person name="Lee S.L."/>
            <person name="Lopez-Ezquerra A."/>
            <person name="Mallet L."/>
            <person name="Monroy-Kuhn J.M."/>
            <person name="Moser A."/>
            <person name="Murali S.C."/>
            <person name="Muzny D.M."/>
            <person name="Otani S."/>
            <person name="Piulachs M.-D."/>
            <person name="Poelchau M."/>
            <person name="Qu J."/>
            <person name="Schaub F."/>
            <person name="Wada-Katsumata A."/>
            <person name="Worley K.C."/>
            <person name="Xie Q."/>
            <person name="Ylla G."/>
            <person name="Poulsen M."/>
            <person name="Gibbs R.A."/>
            <person name="Schal C."/>
            <person name="Richards S."/>
            <person name="Belles X."/>
            <person name="Korb J."/>
            <person name="Bornberg-Bauer E."/>
        </authorList>
    </citation>
    <scope>NUCLEOTIDE SEQUENCE [LARGE SCALE GENOMIC DNA]</scope>
    <source>
        <tissue evidence="3">Whole body</tissue>
    </source>
</reference>
<evidence type="ECO:0000259" key="2">
    <source>
        <dbReference type="Pfam" id="PF17906"/>
    </source>
</evidence>
<evidence type="ECO:0000313" key="3">
    <source>
        <dbReference type="EMBL" id="PNF22656.1"/>
    </source>
</evidence>
<keyword evidence="4" id="KW-1185">Reference proteome</keyword>
<dbReference type="Proteomes" id="UP000235965">
    <property type="component" value="Unassembled WGS sequence"/>
</dbReference>
<dbReference type="PANTHER" id="PTHR46060:SF1">
    <property type="entry name" value="MARINER MOS1 TRANSPOSASE-LIKE PROTEIN"/>
    <property type="match status" value="1"/>
</dbReference>
<dbReference type="STRING" id="105785.A0A2J7Q246"/>
<dbReference type="EMBL" id="NEVH01019373">
    <property type="protein sequence ID" value="PNF22656.1"/>
    <property type="molecule type" value="Genomic_DNA"/>
</dbReference>
<feature type="region of interest" description="Disordered" evidence="1">
    <location>
        <begin position="54"/>
        <end position="76"/>
    </location>
</feature>
<dbReference type="GO" id="GO:0003676">
    <property type="term" value="F:nucleic acid binding"/>
    <property type="evidence" value="ECO:0007669"/>
    <property type="project" value="InterPro"/>
</dbReference>
<dbReference type="InterPro" id="IPR052709">
    <property type="entry name" value="Transposase-MT_Hybrid"/>
</dbReference>
<dbReference type="InterPro" id="IPR036397">
    <property type="entry name" value="RNaseH_sf"/>
</dbReference>
<dbReference type="Gene3D" id="1.10.10.1450">
    <property type="match status" value="1"/>
</dbReference>
<name>A0A2J7Q246_9NEOP</name>
<evidence type="ECO:0000256" key="1">
    <source>
        <dbReference type="SAM" id="MobiDB-lite"/>
    </source>
</evidence>
<sequence length="248" mass="28406">MCTKEEQRTVIRFRWLEGVSGAESHQRLSAQYGDTALPRRSVYEWIEKFKSGRRSVTHEEGAARPSTSTTDEKNQQPREMVLANRRVTIDEVACSLQISHGSAHQIIHDELGFHKVCARWVPRELTAEHKRKRLLSKKVLLNGNARPHMAGQTVGTINHLGFEVLEHPAYSPDLAPSDCHLFGPLKDALRGRRFSTDEEAVQKRLRDQTNSFFLEGIRKLVERWTKCIEKEGDYVENDVLVQPLLLCI</sequence>
<dbReference type="PANTHER" id="PTHR46060">
    <property type="entry name" value="MARINER MOS1 TRANSPOSASE-LIKE PROTEIN"/>
    <property type="match status" value="1"/>
</dbReference>
<feature type="domain" description="Mos1 transposase HTH" evidence="2">
    <location>
        <begin position="7"/>
        <end position="52"/>
    </location>
</feature>